<keyword evidence="1" id="KW-0472">Membrane</keyword>
<feature type="transmembrane region" description="Helical" evidence="1">
    <location>
        <begin position="85"/>
        <end position="103"/>
    </location>
</feature>
<sequence>MKNNNIQDERVTAQKRKITSEAFLLVMIFLIGSILVKQFVYDASFSEYAIEFIAFFGASLYLTIRNIFVGNNLFPDDNQEKKKSIIVNSLVTGITITAVTAFLHFKELGNSDGIIITLVSAFVISTLVSFVLYFCLNILNKRRIAKLENRFDDEIKKV</sequence>
<protein>
    <submittedName>
        <fullName evidence="2">Uncharacterized protein</fullName>
    </submittedName>
</protein>
<evidence type="ECO:0000256" key="1">
    <source>
        <dbReference type="SAM" id="Phobius"/>
    </source>
</evidence>
<accession>A0A381JCP6</accession>
<dbReference type="EMBL" id="UFWZ01000001">
    <property type="protein sequence ID" value="SUY48162.1"/>
    <property type="molecule type" value="Genomic_DNA"/>
</dbReference>
<keyword evidence="1" id="KW-0812">Transmembrane</keyword>
<feature type="transmembrane region" description="Helical" evidence="1">
    <location>
        <begin position="115"/>
        <end position="136"/>
    </location>
</feature>
<reference evidence="2 3" key="1">
    <citation type="submission" date="2018-06" db="EMBL/GenBank/DDBJ databases">
        <authorList>
            <consortium name="Pathogen Informatics"/>
            <person name="Doyle S."/>
        </authorList>
    </citation>
    <scope>NUCLEOTIDE SEQUENCE [LARGE SCALE GENOMIC DNA]</scope>
    <source>
        <strain evidence="2 3">NCTC9836</strain>
    </source>
</reference>
<feature type="transmembrane region" description="Helical" evidence="1">
    <location>
        <begin position="45"/>
        <end position="64"/>
    </location>
</feature>
<dbReference type="OrthoDB" id="2664524at2"/>
<name>A0A381JCP6_9CLOT</name>
<proteinExistence type="predicted"/>
<dbReference type="RefSeq" id="WP_115642011.1">
    <property type="nucleotide sequence ID" value="NZ_UFWZ01000001.1"/>
</dbReference>
<keyword evidence="3" id="KW-1185">Reference proteome</keyword>
<dbReference type="Pfam" id="PF20563">
    <property type="entry name" value="DUF6773"/>
    <property type="match status" value="1"/>
</dbReference>
<dbReference type="InterPro" id="IPR046664">
    <property type="entry name" value="DUF6773"/>
</dbReference>
<gene>
    <name evidence="2" type="ORF">NCTC9836_02538</name>
</gene>
<dbReference type="AlphaFoldDB" id="A0A381JCP6"/>
<evidence type="ECO:0000313" key="2">
    <source>
        <dbReference type="EMBL" id="SUY48162.1"/>
    </source>
</evidence>
<dbReference type="Proteomes" id="UP000254664">
    <property type="component" value="Unassembled WGS sequence"/>
</dbReference>
<evidence type="ECO:0000313" key="3">
    <source>
        <dbReference type="Proteomes" id="UP000254664"/>
    </source>
</evidence>
<organism evidence="2 3">
    <name type="scientific">Clostridium putrefaciens</name>
    <dbReference type="NCBI Taxonomy" id="99675"/>
    <lineage>
        <taxon>Bacteria</taxon>
        <taxon>Bacillati</taxon>
        <taxon>Bacillota</taxon>
        <taxon>Clostridia</taxon>
        <taxon>Eubacteriales</taxon>
        <taxon>Clostridiaceae</taxon>
        <taxon>Clostridium</taxon>
    </lineage>
</organism>
<feature type="transmembrane region" description="Helical" evidence="1">
    <location>
        <begin position="21"/>
        <end position="39"/>
    </location>
</feature>
<keyword evidence="1" id="KW-1133">Transmembrane helix</keyword>